<dbReference type="InterPro" id="IPR032675">
    <property type="entry name" value="LRR_dom_sf"/>
</dbReference>
<evidence type="ECO:0008006" key="3">
    <source>
        <dbReference type="Google" id="ProtNLM"/>
    </source>
</evidence>
<gene>
    <name evidence="1" type="ORF">BG006_009061</name>
</gene>
<name>A0A9P5SQU7_9FUNG</name>
<evidence type="ECO:0000313" key="1">
    <source>
        <dbReference type="EMBL" id="KAF9336323.1"/>
    </source>
</evidence>
<sequence length="321" mass="36283">MRVSRSWHASFAGLIWREIIVRGTASHSGNPPLLSLIKNVSFVRSLRFDLICSTEHLSVEYDQLGHLAIQSPALGIRDFHGLCKDIHTKFQALVRRNKKTLRSLKIYTPKPYLFSSFWETVLQCQNLSMLCINGTTIEWKCSWLFWKICSRIESVEIANVRFHEAPATDFSGAMPETPFRRIKSLHLKQLDGMSMLQQLRVFMKCPHLTRLEWAFRLSEGHSFPIVAFCDGIVAREWPHIVSLSLSPNCMTDRDLAAVLGGLNSATMLELPKADIGPMASAAIEKHFPTLEKLHLKPGKEGVNLGALSNTVMMRCPKLKSI</sequence>
<protein>
    <recommendedName>
        <fullName evidence="3">F-box protein</fullName>
    </recommendedName>
</protein>
<accession>A0A9P5SQU7</accession>
<dbReference type="EMBL" id="JAAAUY010000064">
    <property type="protein sequence ID" value="KAF9336323.1"/>
    <property type="molecule type" value="Genomic_DNA"/>
</dbReference>
<dbReference type="SUPFAM" id="SSF52047">
    <property type="entry name" value="RNI-like"/>
    <property type="match status" value="1"/>
</dbReference>
<dbReference type="Proteomes" id="UP000696485">
    <property type="component" value="Unassembled WGS sequence"/>
</dbReference>
<dbReference type="AlphaFoldDB" id="A0A9P5SQU7"/>
<proteinExistence type="predicted"/>
<dbReference type="Gene3D" id="3.80.10.10">
    <property type="entry name" value="Ribonuclease Inhibitor"/>
    <property type="match status" value="1"/>
</dbReference>
<evidence type="ECO:0000313" key="2">
    <source>
        <dbReference type="Proteomes" id="UP000696485"/>
    </source>
</evidence>
<reference evidence="1" key="1">
    <citation type="journal article" date="2020" name="Fungal Divers.">
        <title>Resolving the Mortierellaceae phylogeny through synthesis of multi-gene phylogenetics and phylogenomics.</title>
        <authorList>
            <person name="Vandepol N."/>
            <person name="Liber J."/>
            <person name="Desiro A."/>
            <person name="Na H."/>
            <person name="Kennedy M."/>
            <person name="Barry K."/>
            <person name="Grigoriev I.V."/>
            <person name="Miller A.N."/>
            <person name="O'Donnell K."/>
            <person name="Stajich J.E."/>
            <person name="Bonito G."/>
        </authorList>
    </citation>
    <scope>NUCLEOTIDE SEQUENCE</scope>
    <source>
        <strain evidence="1">NVP1</strain>
    </source>
</reference>
<keyword evidence="2" id="KW-1185">Reference proteome</keyword>
<comment type="caution">
    <text evidence="1">The sequence shown here is derived from an EMBL/GenBank/DDBJ whole genome shotgun (WGS) entry which is preliminary data.</text>
</comment>
<organism evidence="1 2">
    <name type="scientific">Podila minutissima</name>
    <dbReference type="NCBI Taxonomy" id="64525"/>
    <lineage>
        <taxon>Eukaryota</taxon>
        <taxon>Fungi</taxon>
        <taxon>Fungi incertae sedis</taxon>
        <taxon>Mucoromycota</taxon>
        <taxon>Mortierellomycotina</taxon>
        <taxon>Mortierellomycetes</taxon>
        <taxon>Mortierellales</taxon>
        <taxon>Mortierellaceae</taxon>
        <taxon>Podila</taxon>
    </lineage>
</organism>